<dbReference type="PANTHER" id="PTHR38595">
    <property type="entry name" value="CYTOPLASMIC PROTEIN-RELATED"/>
    <property type="match status" value="1"/>
</dbReference>
<gene>
    <name evidence="3" type="ORF">BDD41_2484</name>
</gene>
<accession>A0A3D9XS77</accession>
<dbReference type="SUPFAM" id="SSF160719">
    <property type="entry name" value="gpW/gp25-like"/>
    <property type="match status" value="1"/>
</dbReference>
<protein>
    <submittedName>
        <fullName evidence="3">Type VI secretion system protein ImpF</fullName>
    </submittedName>
</protein>
<evidence type="ECO:0000313" key="3">
    <source>
        <dbReference type="EMBL" id="REF69769.1"/>
    </source>
</evidence>
<dbReference type="AlphaFoldDB" id="A0A3D9XS77"/>
<proteinExistence type="predicted"/>
<organism evidence="3 4">
    <name type="scientific">Paracoccus versutus</name>
    <name type="common">Thiobacillus versutus</name>
    <dbReference type="NCBI Taxonomy" id="34007"/>
    <lineage>
        <taxon>Bacteria</taxon>
        <taxon>Pseudomonadati</taxon>
        <taxon>Pseudomonadota</taxon>
        <taxon>Alphaproteobacteria</taxon>
        <taxon>Rhodobacterales</taxon>
        <taxon>Paracoccaceae</taxon>
        <taxon>Paracoccus</taxon>
    </lineage>
</organism>
<feature type="domain" description="IraD/Gp25-like" evidence="2">
    <location>
        <begin position="102"/>
        <end position="223"/>
    </location>
</feature>
<comment type="caution">
    <text evidence="3">The sequence shown here is derived from an EMBL/GenBank/DDBJ whole genome shotgun (WGS) entry which is preliminary data.</text>
</comment>
<name>A0A3D9XS77_PARVE</name>
<dbReference type="InterPro" id="IPR053176">
    <property type="entry name" value="T6SS_TssE1-like"/>
</dbReference>
<dbReference type="EMBL" id="QTUJ01000002">
    <property type="protein sequence ID" value="REF69769.1"/>
    <property type="molecule type" value="Genomic_DNA"/>
</dbReference>
<dbReference type="Pfam" id="PF04965">
    <property type="entry name" value="GPW_gp25"/>
    <property type="match status" value="1"/>
</dbReference>
<dbReference type="InterPro" id="IPR007048">
    <property type="entry name" value="IraD/Gp25-like"/>
</dbReference>
<evidence type="ECO:0000259" key="2">
    <source>
        <dbReference type="Pfam" id="PF04965"/>
    </source>
</evidence>
<sequence length="248" mass="27137">MASPAPDRPRTATPLQARREEVQPSLWDRLIDDLPAMTAELARREAALAARHGPARLAALLAGEGRDGLDPDQARDLAALAQLQARRAALQERGILVTPEVLREAVRRDIEDLFGIERLEVRYLLTPAERRTAPPGIAGGAEDPAEMLADFPHVRASVLNYGVPAFAGRRAGDFDHEALARELREVLAVFEPRLRRDTIRVTVQPGTRTGLRVRIEGLLLMAPAPERLRLLTTIDLDTGAAATVLEEG</sequence>
<dbReference type="PANTHER" id="PTHR38595:SF1">
    <property type="entry name" value="TYPE VI SECRETION SYSTEM COMPONENT TSSE1"/>
    <property type="match status" value="1"/>
</dbReference>
<dbReference type="RefSeq" id="WP_116221963.1">
    <property type="nucleotide sequence ID" value="NZ_CP038197.1"/>
</dbReference>
<evidence type="ECO:0000313" key="4">
    <source>
        <dbReference type="Proteomes" id="UP000256941"/>
    </source>
</evidence>
<dbReference type="Proteomes" id="UP000256941">
    <property type="component" value="Unassembled WGS sequence"/>
</dbReference>
<evidence type="ECO:0000256" key="1">
    <source>
        <dbReference type="SAM" id="MobiDB-lite"/>
    </source>
</evidence>
<feature type="region of interest" description="Disordered" evidence="1">
    <location>
        <begin position="1"/>
        <end position="21"/>
    </location>
</feature>
<reference evidence="3 4" key="1">
    <citation type="submission" date="2018-08" db="EMBL/GenBank/DDBJ databases">
        <title>Genomic Encyclopedia of Archaeal and Bacterial Type Strains, Phase II (KMG-II): from individual species to whole genera.</title>
        <authorList>
            <person name="Goeker M."/>
        </authorList>
    </citation>
    <scope>NUCLEOTIDE SEQUENCE [LARGE SCALE GENOMIC DNA]</scope>
    <source>
        <strain evidence="3 4">DSM 17099</strain>
    </source>
</reference>